<evidence type="ECO:0000256" key="5">
    <source>
        <dbReference type="SAM" id="MobiDB-lite"/>
    </source>
</evidence>
<evidence type="ECO:0000256" key="6">
    <source>
        <dbReference type="SAM" id="Phobius"/>
    </source>
</evidence>
<feature type="region of interest" description="Disordered" evidence="5">
    <location>
        <begin position="39"/>
        <end position="61"/>
    </location>
</feature>
<evidence type="ECO:0000256" key="4">
    <source>
        <dbReference type="ARBA" id="ARBA00023136"/>
    </source>
</evidence>
<dbReference type="InterPro" id="IPR020910">
    <property type="entry name" value="UPF0370"/>
</dbReference>
<dbReference type="EMBL" id="RBWY01000001">
    <property type="protein sequence ID" value="RKS87118.1"/>
    <property type="molecule type" value="Genomic_DNA"/>
</dbReference>
<evidence type="ECO:0000313" key="7">
    <source>
        <dbReference type="EMBL" id="RKS87118.1"/>
    </source>
</evidence>
<dbReference type="RefSeq" id="WP_121144035.1">
    <property type="nucleotide sequence ID" value="NZ_RBWY01000001.1"/>
</dbReference>
<proteinExistence type="predicted"/>
<dbReference type="OrthoDB" id="6522148at2"/>
<dbReference type="Proteomes" id="UP000278542">
    <property type="component" value="Unassembled WGS sequence"/>
</dbReference>
<keyword evidence="2 6" id="KW-0812">Transmembrane</keyword>
<gene>
    <name evidence="7" type="ORF">DES39_0332</name>
</gene>
<keyword evidence="3 6" id="KW-1133">Transmembrane helix</keyword>
<accession>A0A495RK07</accession>
<protein>
    <submittedName>
        <fullName evidence="7">Uncharacterized protein UPF0370</fullName>
    </submittedName>
</protein>
<evidence type="ECO:0000256" key="3">
    <source>
        <dbReference type="ARBA" id="ARBA00022989"/>
    </source>
</evidence>
<reference evidence="7 8" key="1">
    <citation type="submission" date="2018-10" db="EMBL/GenBank/DDBJ databases">
        <title>Genomic Encyclopedia of Type Strains, Phase IV (KMG-IV): sequencing the most valuable type-strain genomes for metagenomic binning, comparative biology and taxonomic classification.</title>
        <authorList>
            <person name="Goeker M."/>
        </authorList>
    </citation>
    <scope>NUCLEOTIDE SEQUENCE [LARGE SCALE GENOMIC DNA]</scope>
    <source>
        <strain evidence="7 8">DSM 22228</strain>
    </source>
</reference>
<sequence length="61" mass="7300">MEWLKGYWWLILIVLLGIFINTIKDLRKTSFKSYLDKKKGIKPIPYDDDEDDWPSDKSPPK</sequence>
<keyword evidence="8" id="KW-1185">Reference proteome</keyword>
<name>A0A495RK07_9GAMM</name>
<keyword evidence="1" id="KW-1003">Cell membrane</keyword>
<comment type="caution">
    <text evidence="7">The sequence shown here is derived from an EMBL/GenBank/DDBJ whole genome shotgun (WGS) entry which is preliminary data.</text>
</comment>
<feature type="transmembrane region" description="Helical" evidence="6">
    <location>
        <begin position="6"/>
        <end position="23"/>
    </location>
</feature>
<keyword evidence="4 6" id="KW-0472">Membrane</keyword>
<organism evidence="7 8">
    <name type="scientific">Orbus hercynius</name>
    <dbReference type="NCBI Taxonomy" id="593135"/>
    <lineage>
        <taxon>Bacteria</taxon>
        <taxon>Pseudomonadati</taxon>
        <taxon>Pseudomonadota</taxon>
        <taxon>Gammaproteobacteria</taxon>
        <taxon>Orbales</taxon>
        <taxon>Orbaceae</taxon>
        <taxon>Orbus</taxon>
    </lineage>
</organism>
<dbReference type="Pfam" id="PF13980">
    <property type="entry name" value="UPF0370"/>
    <property type="match status" value="1"/>
</dbReference>
<evidence type="ECO:0000256" key="2">
    <source>
        <dbReference type="ARBA" id="ARBA00022692"/>
    </source>
</evidence>
<evidence type="ECO:0000313" key="8">
    <source>
        <dbReference type="Proteomes" id="UP000278542"/>
    </source>
</evidence>
<evidence type="ECO:0000256" key="1">
    <source>
        <dbReference type="ARBA" id="ARBA00022475"/>
    </source>
</evidence>
<dbReference type="AlphaFoldDB" id="A0A495RK07"/>